<organism evidence="1 2">
    <name type="scientific">Cymbomonas tetramitiformis</name>
    <dbReference type="NCBI Taxonomy" id="36881"/>
    <lineage>
        <taxon>Eukaryota</taxon>
        <taxon>Viridiplantae</taxon>
        <taxon>Chlorophyta</taxon>
        <taxon>Pyramimonadophyceae</taxon>
        <taxon>Pyramimonadales</taxon>
        <taxon>Pyramimonadaceae</taxon>
        <taxon>Cymbomonas</taxon>
    </lineage>
</organism>
<evidence type="ECO:0000313" key="2">
    <source>
        <dbReference type="Proteomes" id="UP001190700"/>
    </source>
</evidence>
<dbReference type="Proteomes" id="UP001190700">
    <property type="component" value="Unassembled WGS sequence"/>
</dbReference>
<accession>A0AAE0F5I1</accession>
<keyword evidence="2" id="KW-1185">Reference proteome</keyword>
<protein>
    <submittedName>
        <fullName evidence="1">Uncharacterized protein</fullName>
    </submittedName>
</protein>
<sequence length="643" mass="74056">MNFVAAVFRLCFKRDLGPQTEANEKLDVARGEVKSLPLLLAVSLPEKRLIRRRRIPGDPEHKAECTKDFDDASFLVLLHKARDDDSNKVGELRAEILTLFGVEVIDGTSYSTVFTIHDAVSLLDSNGWFASRGDTKLSLTRTQKLVVFLKKHRYHVTKEPIDFATIFRKLFPETALRHICPVIMHSVHKVCKRIVGIIQLLAQDGLTAEENQDRAETRRQISKAQSALVGTDVLEAQEALQGDSLKTFMNCTKVRLLVDRGQEVFGEVLDFRGLKLLKLTNLCLKFIYDKADLAQATQDSRIQAFYVYCNQVWCFAGFLDLFSRKKPEAKRILQNLHFHHFGDHIARFFHQLNRRPERLHTPTRSLVPFLEEDGEYYQMVSKALGKRSGNINLLDAMCTGEQIKDLQAMDYATGLRCEQRSRGHSDKLFSKSVVENLVIYACAYRLTPTWERNLTRLLWTILEDLQAHAECVFVFESADYTTASITWGGLGGWSSPDSRYHLSLYRARVARLYPEVPDNIKFAHFEKVKGKWRSKDINPEFNFKESVHYPHLQFPCLCKGCIDGFRKSPNKKAYAETRPLEFEQCICHRLPVFVFKVGETQRGADKYITVRWCEDTQLCTEPFGHLTPLTVYIQRRDLQYLEK</sequence>
<evidence type="ECO:0000313" key="1">
    <source>
        <dbReference type="EMBL" id="KAK3251125.1"/>
    </source>
</evidence>
<gene>
    <name evidence="1" type="ORF">CYMTET_39528</name>
</gene>
<proteinExistence type="predicted"/>
<reference evidence="1 2" key="1">
    <citation type="journal article" date="2015" name="Genome Biol. Evol.">
        <title>Comparative Genomics of a Bacterivorous Green Alga Reveals Evolutionary Causalities and Consequences of Phago-Mixotrophic Mode of Nutrition.</title>
        <authorList>
            <person name="Burns J.A."/>
            <person name="Paasch A."/>
            <person name="Narechania A."/>
            <person name="Kim E."/>
        </authorList>
    </citation>
    <scope>NUCLEOTIDE SEQUENCE [LARGE SCALE GENOMIC DNA]</scope>
    <source>
        <strain evidence="1 2">PLY_AMNH</strain>
    </source>
</reference>
<dbReference type="AlphaFoldDB" id="A0AAE0F5I1"/>
<dbReference type="EMBL" id="LGRX02026256">
    <property type="protein sequence ID" value="KAK3251125.1"/>
    <property type="molecule type" value="Genomic_DNA"/>
</dbReference>
<name>A0AAE0F5I1_9CHLO</name>
<comment type="caution">
    <text evidence="1">The sequence shown here is derived from an EMBL/GenBank/DDBJ whole genome shotgun (WGS) entry which is preliminary data.</text>
</comment>
<feature type="non-terminal residue" evidence="1">
    <location>
        <position position="643"/>
    </location>
</feature>